<protein>
    <submittedName>
        <fullName evidence="1">Hsp33 family molecular chaperone HslO</fullName>
    </submittedName>
</protein>
<dbReference type="NCBIfam" id="NF001033">
    <property type="entry name" value="PRK00114.1"/>
    <property type="match status" value="1"/>
</dbReference>
<dbReference type="PIRSF" id="PIRSF005261">
    <property type="entry name" value="Heat_shock_Hsp33"/>
    <property type="match status" value="1"/>
</dbReference>
<dbReference type="InterPro" id="IPR016153">
    <property type="entry name" value="Heat_shock_Hsp33_N"/>
</dbReference>
<dbReference type="GO" id="GO:0044183">
    <property type="term" value="F:protein folding chaperone"/>
    <property type="evidence" value="ECO:0007669"/>
    <property type="project" value="TreeGrafter"/>
</dbReference>
<dbReference type="Gene3D" id="3.55.30.10">
    <property type="entry name" value="Hsp33 domain"/>
    <property type="match status" value="1"/>
</dbReference>
<dbReference type="Gene3D" id="1.10.287.480">
    <property type="entry name" value="helix hairpin bin"/>
    <property type="match status" value="1"/>
</dbReference>
<evidence type="ECO:0000313" key="1">
    <source>
        <dbReference type="EMBL" id="WAV90869.1"/>
    </source>
</evidence>
<organism evidence="1">
    <name type="scientific">Oxalobacter aliiformigenes</name>
    <dbReference type="NCBI Taxonomy" id="2946593"/>
    <lineage>
        <taxon>Bacteria</taxon>
        <taxon>Pseudomonadati</taxon>
        <taxon>Pseudomonadota</taxon>
        <taxon>Betaproteobacteria</taxon>
        <taxon>Burkholderiales</taxon>
        <taxon>Oxalobacteraceae</taxon>
        <taxon>Oxalobacter</taxon>
    </lineage>
</organism>
<dbReference type="Gene3D" id="3.90.1280.10">
    <property type="entry name" value="HSP33 redox switch-like"/>
    <property type="match status" value="1"/>
</dbReference>
<dbReference type="CDD" id="cd00498">
    <property type="entry name" value="Hsp33"/>
    <property type="match status" value="1"/>
</dbReference>
<dbReference type="PANTHER" id="PTHR30111">
    <property type="entry name" value="33 KDA CHAPERONIN"/>
    <property type="match status" value="1"/>
</dbReference>
<dbReference type="InterPro" id="IPR023212">
    <property type="entry name" value="Hsp33_helix_hairpin_bin_dom_sf"/>
</dbReference>
<dbReference type="GO" id="GO:0042026">
    <property type="term" value="P:protein refolding"/>
    <property type="evidence" value="ECO:0007669"/>
    <property type="project" value="TreeGrafter"/>
</dbReference>
<dbReference type="SUPFAM" id="SSF64397">
    <property type="entry name" value="Hsp33 domain"/>
    <property type="match status" value="1"/>
</dbReference>
<dbReference type="AlphaFoldDB" id="A0A9E9NT53"/>
<dbReference type="InterPro" id="IPR016154">
    <property type="entry name" value="Heat_shock_Hsp33_C"/>
</dbReference>
<dbReference type="GO" id="GO:0051082">
    <property type="term" value="F:unfolded protein binding"/>
    <property type="evidence" value="ECO:0007669"/>
    <property type="project" value="InterPro"/>
</dbReference>
<dbReference type="SUPFAM" id="SSF118352">
    <property type="entry name" value="HSP33 redox switch-like"/>
    <property type="match status" value="1"/>
</dbReference>
<dbReference type="GO" id="GO:0005737">
    <property type="term" value="C:cytoplasm"/>
    <property type="evidence" value="ECO:0007669"/>
    <property type="project" value="InterPro"/>
</dbReference>
<sequence>MKDQLKKLLFQHAPVRGEFVELSETWHQIQLHHGYPLPVTRLLGEMIGAAVLLSANIKFDGSLIMQVQGSGPVRLLVVECDSSLKIRATAKLAEDAVIKENATFTDLINPNGTGRFVITLDPHDKVPGQRPYQGIVSLDGESISRIIENYMKQSEQLDTRIWLAADSLVIRGLLLQKMPPETGPDGLAEKNDEDDKAWEHLLALASTLKTEELLETDIETLQHRLFWEEDLFAFDPVHPAFSCSCSREKVGNMLKMLGKKEIDDALREQGNLAIHCDFCGKTYSFDPVDCAQLFTDNSSSEPPGPSVH</sequence>
<gene>
    <name evidence="1" type="primary">hslO</name>
    <name evidence="1" type="ORF">NB646_08540</name>
</gene>
<dbReference type="Pfam" id="PF01430">
    <property type="entry name" value="HSP33"/>
    <property type="match status" value="1"/>
</dbReference>
<dbReference type="Proteomes" id="UP001164819">
    <property type="component" value="Chromosome"/>
</dbReference>
<dbReference type="InterPro" id="IPR000397">
    <property type="entry name" value="Heat_shock_Hsp33"/>
</dbReference>
<reference evidence="1" key="1">
    <citation type="journal article" date="2022" name="Front. Microbiol.">
        <title>New perspectives on an old grouping: The genomic and phenotypic variability of Oxalobacter formigenes and the implications for calcium oxalate stone prevention.</title>
        <authorList>
            <person name="Chmiel J.A."/>
            <person name="Carr C."/>
            <person name="Stuivenberg G.A."/>
            <person name="Venema R."/>
            <person name="Chanyi R.M."/>
            <person name="Al K.F."/>
            <person name="Giguere D."/>
            <person name="Say H."/>
            <person name="Akouris P.P."/>
            <person name="Dominguez Romero S.A."/>
            <person name="Kwong A."/>
            <person name="Tai V."/>
            <person name="Koval S.F."/>
            <person name="Razvi H."/>
            <person name="Bjazevic J."/>
            <person name="Burton J.P."/>
        </authorList>
    </citation>
    <scope>NUCLEOTIDE SEQUENCE</scope>
    <source>
        <strain evidence="1">OxK</strain>
    </source>
</reference>
<dbReference type="EMBL" id="CP098251">
    <property type="protein sequence ID" value="WAV90869.1"/>
    <property type="molecule type" value="Genomic_DNA"/>
</dbReference>
<proteinExistence type="predicted"/>
<dbReference type="RefSeq" id="WP_269282904.1">
    <property type="nucleotide sequence ID" value="NZ_CP098251.1"/>
</dbReference>
<accession>A0A9E9NT53</accession>
<name>A0A9E9NT53_9BURK</name>
<dbReference type="PANTHER" id="PTHR30111:SF1">
    <property type="entry name" value="33 KDA CHAPERONIN"/>
    <property type="match status" value="1"/>
</dbReference>